<dbReference type="GO" id="GO:0016874">
    <property type="term" value="F:ligase activity"/>
    <property type="evidence" value="ECO:0007669"/>
    <property type="project" value="UniProtKB-KW"/>
</dbReference>
<name>A0ABY0BIW5_MORCA</name>
<comment type="subunit">
    <text evidence="1">Heterotrimer of A, B and C subunits.</text>
</comment>
<proteinExistence type="inferred from homology"/>
<sequence length="95" mass="10347">MTITTEDILDCANLSRLALDEKTAQNYAGNLDKILAMMDILDGVNTDNIKPLANIHEACNELRADIANSDIGRDGFQAVAPMVQDGLYLVPQVIE</sequence>
<evidence type="ECO:0000313" key="3">
    <source>
        <dbReference type="Proteomes" id="UP000268436"/>
    </source>
</evidence>
<dbReference type="InterPro" id="IPR003837">
    <property type="entry name" value="GatC"/>
</dbReference>
<dbReference type="SUPFAM" id="SSF141000">
    <property type="entry name" value="Glu-tRNAGln amidotransferase C subunit"/>
    <property type="match status" value="1"/>
</dbReference>
<dbReference type="HAMAP" id="MF_00122">
    <property type="entry name" value="GatC"/>
    <property type="match status" value="1"/>
</dbReference>
<gene>
    <name evidence="1 2" type="primary">gatC</name>
    <name evidence="2" type="ORF">EJK54_1381</name>
</gene>
<protein>
    <recommendedName>
        <fullName evidence="1">Aspartyl/glutamyl-tRNA(Asn/Gln) amidotransferase subunit C</fullName>
        <shortName evidence="1">Asp/Glu-ADT subunit C</shortName>
        <ecNumber evidence="1">6.3.5.-</ecNumber>
    </recommendedName>
</protein>
<dbReference type="Proteomes" id="UP000268436">
    <property type="component" value="Unassembled WGS sequence"/>
</dbReference>
<evidence type="ECO:0000256" key="1">
    <source>
        <dbReference type="HAMAP-Rule" id="MF_00122"/>
    </source>
</evidence>
<comment type="function">
    <text evidence="1">Allows the formation of correctly charged Asn-tRNA(Asn) or Gln-tRNA(Gln) through the transamidation of misacylated Asp-tRNA(Asn) or Glu-tRNA(Gln) in organisms which lack either or both of asparaginyl-tRNA or glutaminyl-tRNA synthetases. The reaction takes place in the presence of glutamine and ATP through an activated phospho-Asp-tRNA(Asn) or phospho-Glu-tRNA(Gln).</text>
</comment>
<keyword evidence="1" id="KW-0648">Protein biosynthesis</keyword>
<keyword evidence="1 2" id="KW-0436">Ligase</keyword>
<comment type="caution">
    <text evidence="2">The sequence shown here is derived from an EMBL/GenBank/DDBJ whole genome shotgun (WGS) entry which is preliminary data.</text>
</comment>
<accession>A0ABY0BIW5</accession>
<dbReference type="Pfam" id="PF02686">
    <property type="entry name" value="GatC"/>
    <property type="match status" value="1"/>
</dbReference>
<dbReference type="RefSeq" id="WP_003658632.1">
    <property type="nucleotide sequence ID" value="NZ_CP007669.1"/>
</dbReference>
<evidence type="ECO:0000313" key="2">
    <source>
        <dbReference type="EMBL" id="RUO15551.1"/>
    </source>
</evidence>
<dbReference type="GeneID" id="66584962"/>
<dbReference type="EC" id="6.3.5.-" evidence="1"/>
<reference evidence="2 3" key="1">
    <citation type="submission" date="2018-12" db="EMBL/GenBank/DDBJ databases">
        <title>Persistence of Moraxella catarrhalis in Chronic Obstructive Pulmonary Disease and Regulation of the Hag/MID Adhesin.</title>
        <authorList>
            <person name="Murphy T."/>
            <person name="Zhao X."/>
            <person name="Vyas G."/>
            <person name="Aluvathingal J."/>
            <person name="Nadendla S."/>
            <person name="Tallon L."/>
            <person name="Tettelin H."/>
        </authorList>
    </citation>
    <scope>NUCLEOTIDE SEQUENCE [LARGE SCALE GENOMIC DNA]</scope>
    <source>
        <strain evidence="2 3">173P27B1</strain>
    </source>
</reference>
<dbReference type="NCBIfam" id="TIGR00135">
    <property type="entry name" value="gatC"/>
    <property type="match status" value="1"/>
</dbReference>
<keyword evidence="3" id="KW-1185">Reference proteome</keyword>
<dbReference type="EMBL" id="RYER01000019">
    <property type="protein sequence ID" value="RUO15551.1"/>
    <property type="molecule type" value="Genomic_DNA"/>
</dbReference>
<comment type="catalytic activity">
    <reaction evidence="1">
        <text>L-aspartyl-tRNA(Asn) + L-glutamine + ATP + H2O = L-asparaginyl-tRNA(Asn) + L-glutamate + ADP + phosphate + 2 H(+)</text>
        <dbReference type="Rhea" id="RHEA:14513"/>
        <dbReference type="Rhea" id="RHEA-COMP:9674"/>
        <dbReference type="Rhea" id="RHEA-COMP:9677"/>
        <dbReference type="ChEBI" id="CHEBI:15377"/>
        <dbReference type="ChEBI" id="CHEBI:15378"/>
        <dbReference type="ChEBI" id="CHEBI:29985"/>
        <dbReference type="ChEBI" id="CHEBI:30616"/>
        <dbReference type="ChEBI" id="CHEBI:43474"/>
        <dbReference type="ChEBI" id="CHEBI:58359"/>
        <dbReference type="ChEBI" id="CHEBI:78515"/>
        <dbReference type="ChEBI" id="CHEBI:78516"/>
        <dbReference type="ChEBI" id="CHEBI:456216"/>
    </reaction>
</comment>
<keyword evidence="1" id="KW-0547">Nucleotide-binding</keyword>
<comment type="similarity">
    <text evidence="1">Belongs to the GatC family.</text>
</comment>
<dbReference type="Gene3D" id="1.10.20.60">
    <property type="entry name" value="Glu-tRNAGln amidotransferase C subunit, N-terminal domain"/>
    <property type="match status" value="1"/>
</dbReference>
<comment type="catalytic activity">
    <reaction evidence="1">
        <text>L-glutamyl-tRNA(Gln) + L-glutamine + ATP + H2O = L-glutaminyl-tRNA(Gln) + L-glutamate + ADP + phosphate + H(+)</text>
        <dbReference type="Rhea" id="RHEA:17521"/>
        <dbReference type="Rhea" id="RHEA-COMP:9681"/>
        <dbReference type="Rhea" id="RHEA-COMP:9684"/>
        <dbReference type="ChEBI" id="CHEBI:15377"/>
        <dbReference type="ChEBI" id="CHEBI:15378"/>
        <dbReference type="ChEBI" id="CHEBI:29985"/>
        <dbReference type="ChEBI" id="CHEBI:30616"/>
        <dbReference type="ChEBI" id="CHEBI:43474"/>
        <dbReference type="ChEBI" id="CHEBI:58359"/>
        <dbReference type="ChEBI" id="CHEBI:78520"/>
        <dbReference type="ChEBI" id="CHEBI:78521"/>
        <dbReference type="ChEBI" id="CHEBI:456216"/>
    </reaction>
</comment>
<organism evidence="2 3">
    <name type="scientific">Moraxella catarrhalis</name>
    <name type="common">Branhamella catarrhalis</name>
    <dbReference type="NCBI Taxonomy" id="480"/>
    <lineage>
        <taxon>Bacteria</taxon>
        <taxon>Pseudomonadati</taxon>
        <taxon>Pseudomonadota</taxon>
        <taxon>Gammaproteobacteria</taxon>
        <taxon>Moraxellales</taxon>
        <taxon>Moraxellaceae</taxon>
        <taxon>Moraxella</taxon>
    </lineage>
</organism>
<keyword evidence="1" id="KW-0067">ATP-binding</keyword>
<dbReference type="InterPro" id="IPR036113">
    <property type="entry name" value="Asp/Glu-ADT_sf_sub_c"/>
</dbReference>